<dbReference type="EMBL" id="JACYTQ010000005">
    <property type="protein sequence ID" value="MBD8490108.1"/>
    <property type="molecule type" value="Genomic_DNA"/>
</dbReference>
<dbReference type="Gene3D" id="2.30.120.10">
    <property type="match status" value="1"/>
</dbReference>
<gene>
    <name evidence="4" type="ORF">IFO69_15230</name>
</gene>
<evidence type="ECO:0000256" key="2">
    <source>
        <dbReference type="ARBA" id="ARBA00022801"/>
    </source>
</evidence>
<comment type="similarity">
    <text evidence="1">Belongs to the peptidase S45 family.</text>
</comment>
<name>A0ABR9AMS4_9BACT</name>
<dbReference type="Gene3D" id="1.10.1400.10">
    <property type="match status" value="1"/>
</dbReference>
<dbReference type="PANTHER" id="PTHR34218:SF4">
    <property type="entry name" value="ACYL-HOMOSERINE LACTONE ACYLASE QUIP"/>
    <property type="match status" value="1"/>
</dbReference>
<dbReference type="InterPro" id="IPR014395">
    <property type="entry name" value="Pen/GL7ACA/AHL_acylase"/>
</dbReference>
<evidence type="ECO:0000256" key="3">
    <source>
        <dbReference type="ARBA" id="ARBA00023145"/>
    </source>
</evidence>
<accession>A0ABR9AMS4</accession>
<dbReference type="RefSeq" id="WP_192010986.1">
    <property type="nucleotide sequence ID" value="NZ_JACYTQ010000005.1"/>
</dbReference>
<dbReference type="InterPro" id="IPR029055">
    <property type="entry name" value="Ntn_hydrolases_N"/>
</dbReference>
<dbReference type="Proteomes" id="UP000647133">
    <property type="component" value="Unassembled WGS sequence"/>
</dbReference>
<dbReference type="PIRSF" id="PIRSF001227">
    <property type="entry name" value="Pen_acylase"/>
    <property type="match status" value="1"/>
</dbReference>
<keyword evidence="3" id="KW-0865">Zymogen</keyword>
<sequence>MKYFGFLIVLLVTLVLAVGLSVNIGQVPPLGYLLDPYHGFWQNSYSEDEKAKDEINLDGLSAPVEVIYDENLIPHLFAQNDKDLMLAQGFVTAQHRLWQMEFQTRAAAGRISEIVGRQAIDFDRMQRRKGLGYGAEMGLQFLTDNSPETLELIEAYSKGVNLYIEQLNIAEMPVEYKILDYRPEKWSAYKTVLLLKYMADMLVGDKDIEYTNLRAELGESTMNKLFPDYTEDNDPVIEADHVWDFQPLEIKKPAGLEYPDFSILIEPIPSPEPGVGSNNWAVDGSKTRSGNPILANDPHLGLNLPSLWYVMQLSTPEYTVKGATLPGALGVISGFNENIAWGVTNATRDVRDWYAIEFKDKSRLEYRYNDQWIQSTLRLESIEVKGDSAFMDTVIYTHYGPVMYDRTFKSNDQKLNFALKWTAHEGSNEQKTFLLLNKAKSHRDYLAALDNFTSPAQNFVFAAKNGDIAMKVQGKFPLKWPEQGKYLMDGNNPSFEWSGYIPSNQNPSTLNPERGFVSSANQYSVGKDYPYYVFDNSFEHYRNRRINSLLQSKDNITLEDMKVMQFDDYDLHAAEVLPIMMRYLQEDSTKVFNEDAQMLIDSLSNWDFYADPDVTGPTIFSIWWSKLKAGIWSKLDQKGKSIVYPNNYITSRFIVDYPLDSVFDDPSTSAKLETAKEQIQSSFEATVEEWGRLSKEGKELSWSKYKHTNIQHLVPNFKAFSYDSVHTGGGRSIINATSERHGASWRMLVELGENVKAQGIYPGGQSGNPGSRFYANMIDKWAKGEYLNMNLNFRDEMESALFITVLNPN</sequence>
<dbReference type="Gene3D" id="3.60.20.10">
    <property type="entry name" value="Glutamine Phosphoribosylpyrophosphate, subunit 1, domain 1"/>
    <property type="match status" value="1"/>
</dbReference>
<dbReference type="InterPro" id="IPR043147">
    <property type="entry name" value="Penicillin_amidase_A-knob"/>
</dbReference>
<organism evidence="4 5">
    <name type="scientific">Echinicola arenosa</name>
    <dbReference type="NCBI Taxonomy" id="2774144"/>
    <lineage>
        <taxon>Bacteria</taxon>
        <taxon>Pseudomonadati</taxon>
        <taxon>Bacteroidota</taxon>
        <taxon>Cytophagia</taxon>
        <taxon>Cytophagales</taxon>
        <taxon>Cyclobacteriaceae</taxon>
        <taxon>Echinicola</taxon>
    </lineage>
</organism>
<evidence type="ECO:0000256" key="1">
    <source>
        <dbReference type="ARBA" id="ARBA00006586"/>
    </source>
</evidence>
<keyword evidence="5" id="KW-1185">Reference proteome</keyword>
<protein>
    <submittedName>
        <fullName evidence="4">Penicillin acylase family protein</fullName>
    </submittedName>
</protein>
<dbReference type="InterPro" id="IPR043146">
    <property type="entry name" value="Penicillin_amidase_N_B-knob"/>
</dbReference>
<evidence type="ECO:0000313" key="5">
    <source>
        <dbReference type="Proteomes" id="UP000647133"/>
    </source>
</evidence>
<dbReference type="InterPro" id="IPR002692">
    <property type="entry name" value="S45"/>
</dbReference>
<dbReference type="Gene3D" id="1.10.439.10">
    <property type="entry name" value="Penicillin Amidohydrolase, domain 1"/>
    <property type="match status" value="1"/>
</dbReference>
<dbReference type="PANTHER" id="PTHR34218">
    <property type="entry name" value="PEPTIDASE S45 PENICILLIN AMIDASE"/>
    <property type="match status" value="1"/>
</dbReference>
<comment type="caution">
    <text evidence="4">The sequence shown here is derived from an EMBL/GenBank/DDBJ whole genome shotgun (WGS) entry which is preliminary data.</text>
</comment>
<dbReference type="CDD" id="cd03747">
    <property type="entry name" value="Ntn_PGA_like"/>
    <property type="match status" value="1"/>
</dbReference>
<dbReference type="SUPFAM" id="SSF56235">
    <property type="entry name" value="N-terminal nucleophile aminohydrolases (Ntn hydrolases)"/>
    <property type="match status" value="1"/>
</dbReference>
<evidence type="ECO:0000313" key="4">
    <source>
        <dbReference type="EMBL" id="MBD8490108.1"/>
    </source>
</evidence>
<proteinExistence type="inferred from homology"/>
<dbReference type="Pfam" id="PF01804">
    <property type="entry name" value="Penicil_amidase"/>
    <property type="match status" value="1"/>
</dbReference>
<dbReference type="InterPro" id="IPR023343">
    <property type="entry name" value="Penicillin_amidase_dom1"/>
</dbReference>
<reference evidence="4 5" key="1">
    <citation type="submission" date="2020-09" db="EMBL/GenBank/DDBJ databases">
        <title>Echinicola sp. CAU 1574 isolated from sand of Sido Beach.</title>
        <authorList>
            <person name="Kim W."/>
        </authorList>
    </citation>
    <scope>NUCLEOTIDE SEQUENCE [LARGE SCALE GENOMIC DNA]</scope>
    <source>
        <strain evidence="4 5">CAU 1574</strain>
    </source>
</reference>
<keyword evidence="2" id="KW-0378">Hydrolase</keyword>